<dbReference type="InterPro" id="IPR003399">
    <property type="entry name" value="Mce/MlaD"/>
</dbReference>
<dbReference type="PANTHER" id="PTHR33371:SF17">
    <property type="entry name" value="MCE-FAMILY PROTEIN MCE1B"/>
    <property type="match status" value="1"/>
</dbReference>
<evidence type="ECO:0000313" key="4">
    <source>
        <dbReference type="Proteomes" id="UP000198852"/>
    </source>
</evidence>
<proteinExistence type="predicted"/>
<dbReference type="PANTHER" id="PTHR33371">
    <property type="entry name" value="INTERMEMBRANE PHOSPHOLIPID TRANSPORT SYSTEM BINDING PROTEIN MLAD-RELATED"/>
    <property type="match status" value="1"/>
</dbReference>
<dbReference type="Pfam" id="PF02470">
    <property type="entry name" value="MlaD"/>
    <property type="match status" value="1"/>
</dbReference>
<dbReference type="AlphaFoldDB" id="A0A1I6S4I6"/>
<sequence>MRAEVVKLAAFFTVAALAAGYIALLLGETRRAGEETEVRAVFFDVSYLEPGDPVRIAGVRVGQVDDLRMRPDATVLVSMTVSGAPPLTSGTRAAVKYRDLVGNRYLELAEGDGGTPLGEQVIPLQRTSPALDLDVLVGGFQPLFQALSPEQVNQLSGSLIQVLQGEAGALDSFLTSLASVTHTLADRDRLIGDVIGNLDAALATFDAHDRQVSEVIGQTRQLVDGLAADRGAITGAVDHLHGLTATAADLLPRLRPDLRAEIGDLGTIAGTLDAHDEQVRSALRELPEAYRRIGRIGVNGNFFNAYLCSVRVRTSAPTGGYLYTPWIDSDVRRCAEEGGN</sequence>
<dbReference type="RefSeq" id="WP_175548093.1">
    <property type="nucleotide sequence ID" value="NZ_FOZX01000004.1"/>
</dbReference>
<dbReference type="Proteomes" id="UP000198852">
    <property type="component" value="Unassembled WGS sequence"/>
</dbReference>
<evidence type="ECO:0000313" key="3">
    <source>
        <dbReference type="EMBL" id="SFS71803.1"/>
    </source>
</evidence>
<dbReference type="InterPro" id="IPR052336">
    <property type="entry name" value="MlaD_Phospholipid_Transporter"/>
</dbReference>
<dbReference type="InterPro" id="IPR005693">
    <property type="entry name" value="Mce"/>
</dbReference>
<dbReference type="EMBL" id="FOZX01000004">
    <property type="protein sequence ID" value="SFS71803.1"/>
    <property type="molecule type" value="Genomic_DNA"/>
</dbReference>
<dbReference type="GO" id="GO:0051701">
    <property type="term" value="P:biological process involved in interaction with host"/>
    <property type="evidence" value="ECO:0007669"/>
    <property type="project" value="TreeGrafter"/>
</dbReference>
<dbReference type="STRING" id="95161.SAMN05660874_02877"/>
<gene>
    <name evidence="3" type="ORF">SAMN05660874_02877</name>
</gene>
<accession>A0A1I6S4I6</accession>
<feature type="domain" description="Mammalian cell entry C-terminal" evidence="2">
    <location>
        <begin position="120"/>
        <end position="317"/>
    </location>
</feature>
<dbReference type="InterPro" id="IPR024516">
    <property type="entry name" value="Mce_C"/>
</dbReference>
<evidence type="ECO:0000259" key="1">
    <source>
        <dbReference type="Pfam" id="PF02470"/>
    </source>
</evidence>
<dbReference type="Pfam" id="PF11887">
    <property type="entry name" value="Mce4_CUP1"/>
    <property type="match status" value="1"/>
</dbReference>
<evidence type="ECO:0000259" key="2">
    <source>
        <dbReference type="Pfam" id="PF11887"/>
    </source>
</evidence>
<keyword evidence="4" id="KW-1185">Reference proteome</keyword>
<dbReference type="GO" id="GO:0005576">
    <property type="term" value="C:extracellular region"/>
    <property type="evidence" value="ECO:0007669"/>
    <property type="project" value="TreeGrafter"/>
</dbReference>
<feature type="domain" description="Mce/MlaD" evidence="1">
    <location>
        <begin position="36"/>
        <end position="111"/>
    </location>
</feature>
<reference evidence="4" key="1">
    <citation type="submission" date="2016-10" db="EMBL/GenBank/DDBJ databases">
        <authorList>
            <person name="Varghese N."/>
            <person name="Submissions S."/>
        </authorList>
    </citation>
    <scope>NUCLEOTIDE SEQUENCE [LARGE SCALE GENOMIC DNA]</scope>
    <source>
        <strain evidence="4">DSM 44771</strain>
    </source>
</reference>
<organism evidence="3 4">
    <name type="scientific">Saccharopolyspora flava</name>
    <dbReference type="NCBI Taxonomy" id="95161"/>
    <lineage>
        <taxon>Bacteria</taxon>
        <taxon>Bacillati</taxon>
        <taxon>Actinomycetota</taxon>
        <taxon>Actinomycetes</taxon>
        <taxon>Pseudonocardiales</taxon>
        <taxon>Pseudonocardiaceae</taxon>
        <taxon>Saccharopolyspora</taxon>
    </lineage>
</organism>
<protein>
    <submittedName>
        <fullName evidence="3">Phospholipid/cholesterol/gamma-HCH transport system substrate-binding protein</fullName>
    </submittedName>
</protein>
<name>A0A1I6S4I6_9PSEU</name>
<dbReference type="NCBIfam" id="TIGR00996">
    <property type="entry name" value="Mtu_fam_mce"/>
    <property type="match status" value="1"/>
</dbReference>